<dbReference type="Proteomes" id="UP001150217">
    <property type="component" value="Unassembled WGS sequence"/>
</dbReference>
<dbReference type="EMBL" id="JANVFT010000002">
    <property type="protein sequence ID" value="KAJ4501229.1"/>
    <property type="molecule type" value="Genomic_DNA"/>
</dbReference>
<protein>
    <submittedName>
        <fullName evidence="1">Uncharacterized protein</fullName>
    </submittedName>
</protein>
<accession>A0ABQ8VXW5</accession>
<gene>
    <name evidence="1" type="ORF">C8R41DRAFT_749514</name>
</gene>
<sequence length="134" mass="15074">MQPLDALAWTPVDSPAVLERVSQAIREVTVPSWISKPSEYIGLPRAGTPKADNWRRLFAIFLPLALLSMWQVCSPTAVSDATEMSSVLDTSLYLTCQFESTLLHSFCKGSAFRRWLLRPNCPPLLKVLRQLLDK</sequence>
<feature type="non-terminal residue" evidence="1">
    <location>
        <position position="134"/>
    </location>
</feature>
<evidence type="ECO:0000313" key="1">
    <source>
        <dbReference type="EMBL" id="KAJ4501229.1"/>
    </source>
</evidence>
<comment type="caution">
    <text evidence="1">The sequence shown here is derived from an EMBL/GenBank/DDBJ whole genome shotgun (WGS) entry which is preliminary data.</text>
</comment>
<evidence type="ECO:0000313" key="2">
    <source>
        <dbReference type="Proteomes" id="UP001150217"/>
    </source>
</evidence>
<name>A0ABQ8VXW5_9AGAR</name>
<reference evidence="1" key="1">
    <citation type="submission" date="2022-08" db="EMBL/GenBank/DDBJ databases">
        <title>A Global Phylogenomic Analysis of the Shiitake Genus Lentinula.</title>
        <authorList>
            <consortium name="DOE Joint Genome Institute"/>
            <person name="Sierra-Patev S."/>
            <person name="Min B."/>
            <person name="Naranjo-Ortiz M."/>
            <person name="Looney B."/>
            <person name="Konkel Z."/>
            <person name="Slot J.C."/>
            <person name="Sakamoto Y."/>
            <person name="Steenwyk J.L."/>
            <person name="Rokas A."/>
            <person name="Carro J."/>
            <person name="Camarero S."/>
            <person name="Ferreira P."/>
            <person name="Molpeceres G."/>
            <person name="Ruiz-Duenas F.J."/>
            <person name="Serrano A."/>
            <person name="Henrissat B."/>
            <person name="Drula E."/>
            <person name="Hughes K.W."/>
            <person name="Mata J.L."/>
            <person name="Ishikawa N.K."/>
            <person name="Vargas-Isla R."/>
            <person name="Ushijima S."/>
            <person name="Smith C.A."/>
            <person name="Ahrendt S."/>
            <person name="Andreopoulos W."/>
            <person name="He G."/>
            <person name="Labutti K."/>
            <person name="Lipzen A."/>
            <person name="Ng V."/>
            <person name="Riley R."/>
            <person name="Sandor L."/>
            <person name="Barry K."/>
            <person name="Martinez A.T."/>
            <person name="Xiao Y."/>
            <person name="Gibbons J.G."/>
            <person name="Terashima K."/>
            <person name="Grigoriev I.V."/>
            <person name="Hibbett D.S."/>
        </authorList>
    </citation>
    <scope>NUCLEOTIDE SEQUENCE</scope>
    <source>
        <strain evidence="1">RHP3577 ss4</strain>
    </source>
</reference>
<keyword evidence="2" id="KW-1185">Reference proteome</keyword>
<organism evidence="1 2">
    <name type="scientific">Lentinula lateritia</name>
    <dbReference type="NCBI Taxonomy" id="40482"/>
    <lineage>
        <taxon>Eukaryota</taxon>
        <taxon>Fungi</taxon>
        <taxon>Dikarya</taxon>
        <taxon>Basidiomycota</taxon>
        <taxon>Agaricomycotina</taxon>
        <taxon>Agaricomycetes</taxon>
        <taxon>Agaricomycetidae</taxon>
        <taxon>Agaricales</taxon>
        <taxon>Marasmiineae</taxon>
        <taxon>Omphalotaceae</taxon>
        <taxon>Lentinula</taxon>
    </lineage>
</organism>
<proteinExistence type="predicted"/>